<dbReference type="Pfam" id="PF04321">
    <property type="entry name" value="RmlD_sub_bind"/>
    <property type="match status" value="1"/>
</dbReference>
<dbReference type="PANTHER" id="PTHR10491">
    <property type="entry name" value="DTDP-4-DEHYDRORHAMNOSE REDUCTASE"/>
    <property type="match status" value="1"/>
</dbReference>
<dbReference type="GO" id="GO:0019305">
    <property type="term" value="P:dTDP-rhamnose biosynthetic process"/>
    <property type="evidence" value="ECO:0007669"/>
    <property type="project" value="TreeGrafter"/>
</dbReference>
<gene>
    <name evidence="2" type="ORF">LCGC14_1001290</name>
</gene>
<accession>A0A0F9R924</accession>
<dbReference type="PANTHER" id="PTHR10491:SF4">
    <property type="entry name" value="METHIONINE ADENOSYLTRANSFERASE 2 SUBUNIT BETA"/>
    <property type="match status" value="1"/>
</dbReference>
<comment type="caution">
    <text evidence="2">The sequence shown here is derived from an EMBL/GenBank/DDBJ whole genome shotgun (WGS) entry which is preliminary data.</text>
</comment>
<evidence type="ECO:0000259" key="1">
    <source>
        <dbReference type="Pfam" id="PF04321"/>
    </source>
</evidence>
<dbReference type="Gene3D" id="3.40.50.720">
    <property type="entry name" value="NAD(P)-binding Rossmann-like Domain"/>
    <property type="match status" value="1"/>
</dbReference>
<sequence>MKPNIKIDRNLKKILIIGANGFLGTNLIQFRDKNKKIYQDCFFIAADLQNTNIEKVIPYYFIDITNHRNTYKKIVEISPDVIILTAAMTNVDQNETDKDLAVKINAEG</sequence>
<dbReference type="InterPro" id="IPR005913">
    <property type="entry name" value="dTDP_dehydrorham_reduct"/>
</dbReference>
<feature type="non-terminal residue" evidence="2">
    <location>
        <position position="108"/>
    </location>
</feature>
<dbReference type="SUPFAM" id="SSF51735">
    <property type="entry name" value="NAD(P)-binding Rossmann-fold domains"/>
    <property type="match status" value="1"/>
</dbReference>
<organism evidence="2">
    <name type="scientific">marine sediment metagenome</name>
    <dbReference type="NCBI Taxonomy" id="412755"/>
    <lineage>
        <taxon>unclassified sequences</taxon>
        <taxon>metagenomes</taxon>
        <taxon>ecological metagenomes</taxon>
    </lineage>
</organism>
<dbReference type="InterPro" id="IPR029903">
    <property type="entry name" value="RmlD-like-bd"/>
</dbReference>
<dbReference type="GO" id="GO:0008831">
    <property type="term" value="F:dTDP-4-dehydrorhamnose reductase activity"/>
    <property type="evidence" value="ECO:0007669"/>
    <property type="project" value="TreeGrafter"/>
</dbReference>
<name>A0A0F9R924_9ZZZZ</name>
<evidence type="ECO:0000313" key="2">
    <source>
        <dbReference type="EMBL" id="KKN13923.1"/>
    </source>
</evidence>
<dbReference type="AlphaFoldDB" id="A0A0F9R924"/>
<protein>
    <recommendedName>
        <fullName evidence="1">RmlD-like substrate binding domain-containing protein</fullName>
    </recommendedName>
</protein>
<dbReference type="EMBL" id="LAZR01003870">
    <property type="protein sequence ID" value="KKN13923.1"/>
    <property type="molecule type" value="Genomic_DNA"/>
</dbReference>
<proteinExistence type="predicted"/>
<feature type="domain" description="RmlD-like substrate binding" evidence="1">
    <location>
        <begin position="13"/>
        <end position="108"/>
    </location>
</feature>
<dbReference type="InterPro" id="IPR036291">
    <property type="entry name" value="NAD(P)-bd_dom_sf"/>
</dbReference>
<dbReference type="GO" id="GO:0005829">
    <property type="term" value="C:cytosol"/>
    <property type="evidence" value="ECO:0007669"/>
    <property type="project" value="TreeGrafter"/>
</dbReference>
<reference evidence="2" key="1">
    <citation type="journal article" date="2015" name="Nature">
        <title>Complex archaea that bridge the gap between prokaryotes and eukaryotes.</title>
        <authorList>
            <person name="Spang A."/>
            <person name="Saw J.H."/>
            <person name="Jorgensen S.L."/>
            <person name="Zaremba-Niedzwiedzka K."/>
            <person name="Martijn J."/>
            <person name="Lind A.E."/>
            <person name="van Eijk R."/>
            <person name="Schleper C."/>
            <person name="Guy L."/>
            <person name="Ettema T.J."/>
        </authorList>
    </citation>
    <scope>NUCLEOTIDE SEQUENCE</scope>
</reference>